<feature type="non-terminal residue" evidence="1">
    <location>
        <position position="148"/>
    </location>
</feature>
<protein>
    <recommendedName>
        <fullName evidence="2">DUF4340 domain-containing protein</fullName>
    </recommendedName>
</protein>
<organism evidence="1">
    <name type="scientific">marine metagenome</name>
    <dbReference type="NCBI Taxonomy" id="408172"/>
    <lineage>
        <taxon>unclassified sequences</taxon>
        <taxon>metagenomes</taxon>
        <taxon>ecological metagenomes</taxon>
    </lineage>
</organism>
<dbReference type="EMBL" id="UINC01186077">
    <property type="protein sequence ID" value="SVD98122.1"/>
    <property type="molecule type" value="Genomic_DNA"/>
</dbReference>
<reference evidence="1" key="1">
    <citation type="submission" date="2018-05" db="EMBL/GenBank/DDBJ databases">
        <authorList>
            <person name="Lanie J.A."/>
            <person name="Ng W.-L."/>
            <person name="Kazmierczak K.M."/>
            <person name="Andrzejewski T.M."/>
            <person name="Davidsen T.M."/>
            <person name="Wayne K.J."/>
            <person name="Tettelin H."/>
            <person name="Glass J.I."/>
            <person name="Rusch D."/>
            <person name="Podicherti R."/>
            <person name="Tsui H.-C.T."/>
            <person name="Winkler M.E."/>
        </authorList>
    </citation>
    <scope>NUCLEOTIDE SEQUENCE</scope>
</reference>
<evidence type="ECO:0008006" key="2">
    <source>
        <dbReference type="Google" id="ProtNLM"/>
    </source>
</evidence>
<accession>A0A382ZRM9</accession>
<dbReference type="AlphaFoldDB" id="A0A382ZRM9"/>
<feature type="non-terminal residue" evidence="1">
    <location>
        <position position="1"/>
    </location>
</feature>
<evidence type="ECO:0000313" key="1">
    <source>
        <dbReference type="EMBL" id="SVD98122.1"/>
    </source>
</evidence>
<name>A0A382ZRM9_9ZZZZ</name>
<gene>
    <name evidence="1" type="ORF">METZ01_LOCUS450976</name>
</gene>
<sequence length="148" mass="16446">VLVCLDTWLRLQQQQELQTQGRLRPLVPAAAQVEPDRVHRVDLSWGPQQSYTYVRQGETWRFPAYHNALAHSDRMEHLLSLCLGARGTLTPVDSGQRIPIDGAPTLQIGLFDRSQTSLARLQFAGPFAGPAGAHTLARVVGDEHLLTF</sequence>
<proteinExistence type="predicted"/>